<keyword evidence="2" id="KW-1185">Reference proteome</keyword>
<protein>
    <submittedName>
        <fullName evidence="1">Uncharacterized protein</fullName>
    </submittedName>
</protein>
<organism evidence="1 2">
    <name type="scientific">Araneus ventricosus</name>
    <name type="common">Orbweaver spider</name>
    <name type="synonym">Epeira ventricosa</name>
    <dbReference type="NCBI Taxonomy" id="182803"/>
    <lineage>
        <taxon>Eukaryota</taxon>
        <taxon>Metazoa</taxon>
        <taxon>Ecdysozoa</taxon>
        <taxon>Arthropoda</taxon>
        <taxon>Chelicerata</taxon>
        <taxon>Arachnida</taxon>
        <taxon>Araneae</taxon>
        <taxon>Araneomorphae</taxon>
        <taxon>Entelegynae</taxon>
        <taxon>Araneoidea</taxon>
        <taxon>Araneidae</taxon>
        <taxon>Araneus</taxon>
    </lineage>
</organism>
<evidence type="ECO:0000313" key="2">
    <source>
        <dbReference type="Proteomes" id="UP000499080"/>
    </source>
</evidence>
<sequence length="49" mass="4950">GAPELATRRGLELGASSSVLLDCVPSGCEGRGNGRYGITCPTRSAAGRE</sequence>
<name>A0A4Y2SDL4_ARAVE</name>
<evidence type="ECO:0000313" key="1">
    <source>
        <dbReference type="EMBL" id="GBN85370.1"/>
    </source>
</evidence>
<accession>A0A4Y2SDL4</accession>
<feature type="non-terminal residue" evidence="1">
    <location>
        <position position="1"/>
    </location>
</feature>
<reference evidence="1 2" key="1">
    <citation type="journal article" date="2019" name="Sci. Rep.">
        <title>Orb-weaving spider Araneus ventricosus genome elucidates the spidroin gene catalogue.</title>
        <authorList>
            <person name="Kono N."/>
            <person name="Nakamura H."/>
            <person name="Ohtoshi R."/>
            <person name="Moran D.A.P."/>
            <person name="Shinohara A."/>
            <person name="Yoshida Y."/>
            <person name="Fujiwara M."/>
            <person name="Mori M."/>
            <person name="Tomita M."/>
            <person name="Arakawa K."/>
        </authorList>
    </citation>
    <scope>NUCLEOTIDE SEQUENCE [LARGE SCALE GENOMIC DNA]</scope>
</reference>
<dbReference type="EMBL" id="BGPR01020741">
    <property type="protein sequence ID" value="GBN85370.1"/>
    <property type="molecule type" value="Genomic_DNA"/>
</dbReference>
<dbReference type="AlphaFoldDB" id="A0A4Y2SDL4"/>
<gene>
    <name evidence="1" type="ORF">AVEN_45871_1</name>
</gene>
<proteinExistence type="predicted"/>
<comment type="caution">
    <text evidence="1">The sequence shown here is derived from an EMBL/GenBank/DDBJ whole genome shotgun (WGS) entry which is preliminary data.</text>
</comment>
<dbReference type="Proteomes" id="UP000499080">
    <property type="component" value="Unassembled WGS sequence"/>
</dbReference>